<keyword evidence="1 2" id="KW-0963">Cytoplasm</keyword>
<evidence type="ECO:0000313" key="3">
    <source>
        <dbReference type="EMBL" id="MFD1884273.1"/>
    </source>
</evidence>
<dbReference type="HAMAP" id="MF_01103">
    <property type="entry name" value="UPF0291"/>
    <property type="match status" value="1"/>
</dbReference>
<comment type="similarity">
    <text evidence="2">Belongs to the UPF0291 family.</text>
</comment>
<dbReference type="SUPFAM" id="SSF158221">
    <property type="entry name" value="YnzC-like"/>
    <property type="match status" value="1"/>
</dbReference>
<dbReference type="RefSeq" id="WP_347326852.1">
    <property type="nucleotide sequence ID" value="NZ_JBCGUH010000016.1"/>
</dbReference>
<evidence type="ECO:0000256" key="1">
    <source>
        <dbReference type="ARBA" id="ARBA00022490"/>
    </source>
</evidence>
<evidence type="ECO:0000256" key="2">
    <source>
        <dbReference type="HAMAP-Rule" id="MF_01103"/>
    </source>
</evidence>
<dbReference type="Proteomes" id="UP001597233">
    <property type="component" value="Unassembled WGS sequence"/>
</dbReference>
<comment type="subcellular location">
    <subcellularLocation>
        <location evidence="2">Cytoplasm</location>
    </subcellularLocation>
</comment>
<accession>A0ABW4RF03</accession>
<dbReference type="PANTHER" id="PTHR37300">
    <property type="entry name" value="UPF0291 PROTEIN CBO2609/CLC_2481"/>
    <property type="match status" value="1"/>
</dbReference>
<dbReference type="PANTHER" id="PTHR37300:SF1">
    <property type="entry name" value="UPF0291 PROTEIN YNZC"/>
    <property type="match status" value="1"/>
</dbReference>
<dbReference type="EMBL" id="JBHUEH010000007">
    <property type="protein sequence ID" value="MFD1884273.1"/>
    <property type="molecule type" value="Genomic_DNA"/>
</dbReference>
<comment type="caution">
    <text evidence="3">The sequence shown here is derived from an EMBL/GenBank/DDBJ whole genome shotgun (WGS) entry which is preliminary data.</text>
</comment>
<organism evidence="3 4">
    <name type="scientific">Paenibacillus wenxiniae</name>
    <dbReference type="NCBI Taxonomy" id="1636843"/>
    <lineage>
        <taxon>Bacteria</taxon>
        <taxon>Bacillati</taxon>
        <taxon>Bacillota</taxon>
        <taxon>Bacilli</taxon>
        <taxon>Bacillales</taxon>
        <taxon>Paenibacillaceae</taxon>
        <taxon>Paenibacillus</taxon>
    </lineage>
</organism>
<proteinExistence type="inferred from homology"/>
<reference evidence="4" key="1">
    <citation type="journal article" date="2019" name="Int. J. Syst. Evol. Microbiol.">
        <title>The Global Catalogue of Microorganisms (GCM) 10K type strain sequencing project: providing services to taxonomists for standard genome sequencing and annotation.</title>
        <authorList>
            <consortium name="The Broad Institute Genomics Platform"/>
            <consortium name="The Broad Institute Genome Sequencing Center for Infectious Disease"/>
            <person name="Wu L."/>
            <person name="Ma J."/>
        </authorList>
    </citation>
    <scope>NUCLEOTIDE SEQUENCE [LARGE SCALE GENOMIC DNA]</scope>
    <source>
        <strain evidence="4">CCUG 54950</strain>
    </source>
</reference>
<protein>
    <recommendedName>
        <fullName evidence="2">UPF0291 protein ACFSC9_01940</fullName>
    </recommendedName>
</protein>
<sequence length="66" mass="7715">MDIDVIIARINELARKKKETGLTAEEVVERDELRAVYLGNIRRNFRQQLDTIEWVEDAENEQKGNA</sequence>
<name>A0ABW4RF03_9BACL</name>
<evidence type="ECO:0000313" key="4">
    <source>
        <dbReference type="Proteomes" id="UP001597233"/>
    </source>
</evidence>
<gene>
    <name evidence="3" type="ORF">ACFSC9_01940</name>
</gene>
<dbReference type="InterPro" id="IPR009242">
    <property type="entry name" value="DUF896"/>
</dbReference>
<dbReference type="Pfam" id="PF05979">
    <property type="entry name" value="DUF896"/>
    <property type="match status" value="1"/>
</dbReference>
<dbReference type="Gene3D" id="1.10.287.540">
    <property type="entry name" value="Helix hairpin bin"/>
    <property type="match status" value="1"/>
</dbReference>
<keyword evidence="4" id="KW-1185">Reference proteome</keyword>